<gene>
    <name evidence="2" type="ORF">RS86_01988</name>
</gene>
<evidence type="ECO:0000256" key="1">
    <source>
        <dbReference type="SAM" id="MobiDB-lite"/>
    </source>
</evidence>
<organism evidence="2 3">
    <name type="scientific">Microbacterium azadirachtae</name>
    <dbReference type="NCBI Taxonomy" id="582680"/>
    <lineage>
        <taxon>Bacteria</taxon>
        <taxon>Bacillati</taxon>
        <taxon>Actinomycetota</taxon>
        <taxon>Actinomycetes</taxon>
        <taxon>Micrococcales</taxon>
        <taxon>Microbacteriaceae</taxon>
        <taxon>Microbacterium</taxon>
    </lineage>
</organism>
<sequence length="226" mass="24553">MELIRRFPDLVVASALESWDFLDLADKSPLFTSPFGDVFMQGPKSYWLLDVVGGSLSELCSTGEELTAILNTKDGRDEYLMVGLAAEAEANGLVPSGDEIYGERTSAQWRRDLRFPSSARTRRLAVSRESSAHRLRGCRQSRGADPRAGAKPPAGGTGSAGLTLRVEWFPESSDSGQTRFRTGARAQALVRTIKLGASSIRWIDLVGWAIVSMSISRASRPDSSKG</sequence>
<keyword evidence="3" id="KW-1185">Reference proteome</keyword>
<evidence type="ECO:0000313" key="2">
    <source>
        <dbReference type="EMBL" id="KJL33328.1"/>
    </source>
</evidence>
<protein>
    <submittedName>
        <fullName evidence="2">Uncharacterized protein</fullName>
    </submittedName>
</protein>
<accession>A0A0F0LJL7</accession>
<comment type="caution">
    <text evidence="2">The sequence shown here is derived from an EMBL/GenBank/DDBJ whole genome shotgun (WGS) entry which is preliminary data.</text>
</comment>
<feature type="region of interest" description="Disordered" evidence="1">
    <location>
        <begin position="127"/>
        <end position="161"/>
    </location>
</feature>
<proteinExistence type="predicted"/>
<dbReference type="Proteomes" id="UP000033740">
    <property type="component" value="Unassembled WGS sequence"/>
</dbReference>
<reference evidence="2 3" key="1">
    <citation type="submission" date="2015-02" db="EMBL/GenBank/DDBJ databases">
        <title>Draft genome sequences of ten Microbacterium spp. with emphasis on heavy metal contaminated environments.</title>
        <authorList>
            <person name="Corretto E."/>
        </authorList>
    </citation>
    <scope>NUCLEOTIDE SEQUENCE [LARGE SCALE GENOMIC DNA]</scope>
    <source>
        <strain evidence="2 3">ARN176</strain>
    </source>
</reference>
<evidence type="ECO:0000313" key="3">
    <source>
        <dbReference type="Proteomes" id="UP000033740"/>
    </source>
</evidence>
<dbReference type="AlphaFoldDB" id="A0A0F0LJL7"/>
<name>A0A0F0LJL7_9MICO</name>
<dbReference type="EMBL" id="JYIX01000034">
    <property type="protein sequence ID" value="KJL33328.1"/>
    <property type="molecule type" value="Genomic_DNA"/>
</dbReference>